<reference evidence="1" key="1">
    <citation type="submission" date="2019-08" db="EMBL/GenBank/DDBJ databases">
        <authorList>
            <person name="Kucharzyk K."/>
            <person name="Murdoch R.W."/>
            <person name="Higgins S."/>
            <person name="Loffler F."/>
        </authorList>
    </citation>
    <scope>NUCLEOTIDE SEQUENCE</scope>
</reference>
<protein>
    <submittedName>
        <fullName evidence="1">Uncharacterized protein</fullName>
    </submittedName>
</protein>
<sequence>MPGGGQGAGFGFSVADDAGGDQVRVVQHRSKGMGQAVSQLAALMDGAGRFRRHMTGDAAGEGELLKQLAHTVCVERHVGIDLRIAAIQPVLCHHGIASVPRPGQVDHIEIILSDHTVQMGIDKVLSGDRAPMTNDFVFDVFAAQWFAQQRIVKQIKLARSQIIAGTPPGIQQVQLLIGRTFHKKPSFLLPDTCPER</sequence>
<proteinExistence type="predicted"/>
<evidence type="ECO:0000313" key="1">
    <source>
        <dbReference type="EMBL" id="MPN00378.1"/>
    </source>
</evidence>
<gene>
    <name evidence="1" type="ORF">SDC9_147572</name>
</gene>
<dbReference type="EMBL" id="VSSQ01046412">
    <property type="protein sequence ID" value="MPN00378.1"/>
    <property type="molecule type" value="Genomic_DNA"/>
</dbReference>
<comment type="caution">
    <text evidence="1">The sequence shown here is derived from an EMBL/GenBank/DDBJ whole genome shotgun (WGS) entry which is preliminary data.</text>
</comment>
<accession>A0A645EEE3</accession>
<dbReference type="AlphaFoldDB" id="A0A645EEE3"/>
<name>A0A645EEE3_9ZZZZ</name>
<organism evidence="1">
    <name type="scientific">bioreactor metagenome</name>
    <dbReference type="NCBI Taxonomy" id="1076179"/>
    <lineage>
        <taxon>unclassified sequences</taxon>
        <taxon>metagenomes</taxon>
        <taxon>ecological metagenomes</taxon>
    </lineage>
</organism>